<evidence type="ECO:0000256" key="7">
    <source>
        <dbReference type="ARBA" id="ARBA00023002"/>
    </source>
</evidence>
<organism evidence="10 11">
    <name type="scientific">Variovorax guangxiensis</name>
    <dbReference type="NCBI Taxonomy" id="1775474"/>
    <lineage>
        <taxon>Bacteria</taxon>
        <taxon>Pseudomonadati</taxon>
        <taxon>Pseudomonadota</taxon>
        <taxon>Betaproteobacteria</taxon>
        <taxon>Burkholderiales</taxon>
        <taxon>Comamonadaceae</taxon>
        <taxon>Variovorax</taxon>
    </lineage>
</organism>
<comment type="subcellular location">
    <subcellularLocation>
        <location evidence="1">Membrane</location>
        <topology evidence="1">Single-pass membrane protein</topology>
    </subcellularLocation>
</comment>
<dbReference type="SUPFAM" id="SSF55103">
    <property type="entry name" value="FAD-linked oxidases, C-terminal domain"/>
    <property type="match status" value="1"/>
</dbReference>
<dbReference type="PANTHER" id="PTHR10801:SF0">
    <property type="entry name" value="DELTA(24)-STEROL REDUCTASE"/>
    <property type="match status" value="1"/>
</dbReference>
<reference evidence="10 11" key="1">
    <citation type="submission" date="2018-12" db="EMBL/GenBank/DDBJ databases">
        <title>The genome sequences of Variovorax guangxiensis DSM 27352.</title>
        <authorList>
            <person name="Gao J."/>
            <person name="Sun J."/>
        </authorList>
    </citation>
    <scope>NUCLEOTIDE SEQUENCE [LARGE SCALE GENOMIC DNA]</scope>
    <source>
        <strain evidence="10 11">DSM 27352</strain>
    </source>
</reference>
<dbReference type="RefSeq" id="WP_126019924.1">
    <property type="nucleotide sequence ID" value="NZ_RXFT01000001.1"/>
</dbReference>
<keyword evidence="3" id="KW-0285">Flavoprotein</keyword>
<dbReference type="Pfam" id="PF01565">
    <property type="entry name" value="FAD_binding_4"/>
    <property type="match status" value="1"/>
</dbReference>
<evidence type="ECO:0000256" key="3">
    <source>
        <dbReference type="ARBA" id="ARBA00022630"/>
    </source>
</evidence>
<proteinExistence type="predicted"/>
<evidence type="ECO:0000256" key="2">
    <source>
        <dbReference type="ARBA" id="ARBA00012405"/>
    </source>
</evidence>
<dbReference type="InterPro" id="IPR036318">
    <property type="entry name" value="FAD-bd_PCMH-like_sf"/>
</dbReference>
<dbReference type="InterPro" id="IPR016164">
    <property type="entry name" value="FAD-linked_Oxase-like_C"/>
</dbReference>
<name>A0A3S0X787_9BURK</name>
<dbReference type="GO" id="GO:0016020">
    <property type="term" value="C:membrane"/>
    <property type="evidence" value="ECO:0007669"/>
    <property type="project" value="UniProtKB-SubCell"/>
</dbReference>
<dbReference type="SUPFAM" id="SSF56176">
    <property type="entry name" value="FAD-binding/transporter-associated domain-like"/>
    <property type="match status" value="1"/>
</dbReference>
<keyword evidence="7" id="KW-0560">Oxidoreductase</keyword>
<dbReference type="InterPro" id="IPR016166">
    <property type="entry name" value="FAD-bd_PCMH"/>
</dbReference>
<evidence type="ECO:0000256" key="6">
    <source>
        <dbReference type="ARBA" id="ARBA00022989"/>
    </source>
</evidence>
<protein>
    <recommendedName>
        <fullName evidence="2">Delta(24)-sterol reductase</fullName>
        <ecNumber evidence="2">1.3.1.72</ecNumber>
    </recommendedName>
</protein>
<evidence type="ECO:0000313" key="11">
    <source>
        <dbReference type="Proteomes" id="UP000281118"/>
    </source>
</evidence>
<sequence>MNPGTEALAHEARKGRLLDAMREGGAGPGAPIALAKRTSNLFRDREAGPRRRIDLGEFDHVIEVDASRGTVEVEGMATYETLVDATLRHGVMPAVVPQLKTITAGGAMAGVGIEATSMRQGLVHHTMLELDVLLPDGRIVHCTPGNEHRDLFFGFPNSYGSLGYALRLVLRTQPVQPFVRVEHVAYQHPAEFFAALAEAAEGDADFVDAVVFGPRSMVLNVARFERDAPWTSNYEFERIYYRSLLEMPVDHLAVRDYLWRWDTDWFWCSRNFAAQHPLVRRMLGRSHLNSRTYTRLMRMNARWGVTRRMAALRGMHVESVIQDVDIPIGSARTFLEFLGREIGILPVWICPVHVPDPGAGFVLYPLDAGTLYVNFGFWDVVESRETHEAGHFNRLVEQEVVRLGGIKSLYSDSFFTREEFDRAYGMEAYDALKRRYDPEGLAPRLYEKCVLKR</sequence>
<feature type="domain" description="FAD-binding PCMH-type" evidence="9">
    <location>
        <begin position="1"/>
        <end position="175"/>
    </location>
</feature>
<evidence type="ECO:0000256" key="1">
    <source>
        <dbReference type="ARBA" id="ARBA00004167"/>
    </source>
</evidence>
<keyword evidence="4" id="KW-0812">Transmembrane</keyword>
<evidence type="ECO:0000256" key="4">
    <source>
        <dbReference type="ARBA" id="ARBA00022692"/>
    </source>
</evidence>
<dbReference type="InterPro" id="IPR016169">
    <property type="entry name" value="FAD-bd_PCMH_sub2"/>
</dbReference>
<dbReference type="AlphaFoldDB" id="A0A3S0X787"/>
<dbReference type="EC" id="1.3.1.72" evidence="2"/>
<gene>
    <name evidence="10" type="ORF">EJP67_04680</name>
</gene>
<keyword evidence="5" id="KW-0274">FAD</keyword>
<dbReference type="InterPro" id="IPR040165">
    <property type="entry name" value="Diminuto-like"/>
</dbReference>
<keyword evidence="6" id="KW-1133">Transmembrane helix</keyword>
<evidence type="ECO:0000256" key="8">
    <source>
        <dbReference type="ARBA" id="ARBA00023136"/>
    </source>
</evidence>
<keyword evidence="8" id="KW-0472">Membrane</keyword>
<dbReference type="PANTHER" id="PTHR10801">
    <property type="entry name" value="24-DEHYDROCHOLESTEROL REDUCTASE"/>
    <property type="match status" value="1"/>
</dbReference>
<dbReference type="EMBL" id="RXFT01000001">
    <property type="protein sequence ID" value="RUR66351.1"/>
    <property type="molecule type" value="Genomic_DNA"/>
</dbReference>
<dbReference type="Proteomes" id="UP000281118">
    <property type="component" value="Unassembled WGS sequence"/>
</dbReference>
<evidence type="ECO:0000256" key="5">
    <source>
        <dbReference type="ARBA" id="ARBA00022827"/>
    </source>
</evidence>
<dbReference type="GO" id="GO:0050614">
    <property type="term" value="F:Delta24-sterol reductase activity"/>
    <property type="evidence" value="ECO:0007669"/>
    <property type="project" value="UniProtKB-EC"/>
</dbReference>
<evidence type="ECO:0000313" key="10">
    <source>
        <dbReference type="EMBL" id="RUR66351.1"/>
    </source>
</evidence>
<dbReference type="OrthoDB" id="9800184at2"/>
<dbReference type="GO" id="GO:0071949">
    <property type="term" value="F:FAD binding"/>
    <property type="evidence" value="ECO:0007669"/>
    <property type="project" value="InterPro"/>
</dbReference>
<dbReference type="PROSITE" id="PS51387">
    <property type="entry name" value="FAD_PCMH"/>
    <property type="match status" value="1"/>
</dbReference>
<dbReference type="Gene3D" id="3.30.465.10">
    <property type="match status" value="1"/>
</dbReference>
<accession>A0A3S0X787</accession>
<comment type="caution">
    <text evidence="10">The sequence shown here is derived from an EMBL/GenBank/DDBJ whole genome shotgun (WGS) entry which is preliminary data.</text>
</comment>
<dbReference type="InterPro" id="IPR006094">
    <property type="entry name" value="Oxid_FAD_bind_N"/>
</dbReference>
<evidence type="ECO:0000259" key="9">
    <source>
        <dbReference type="PROSITE" id="PS51387"/>
    </source>
</evidence>